<dbReference type="InterPro" id="IPR002213">
    <property type="entry name" value="UDP_glucos_trans"/>
</dbReference>
<evidence type="ECO:0000313" key="2">
    <source>
        <dbReference type="EMBL" id="GJJ09756.1"/>
    </source>
</evidence>
<dbReference type="AlphaFoldDB" id="A0AAV5ABA3"/>
<dbReference type="SUPFAM" id="SSF53756">
    <property type="entry name" value="UDP-Glycosyltransferase/glycogen phosphorylase"/>
    <property type="match status" value="1"/>
</dbReference>
<dbReference type="EMBL" id="BPWL01000004">
    <property type="protein sequence ID" value="GJJ09756.1"/>
    <property type="molecule type" value="Genomic_DNA"/>
</dbReference>
<reference evidence="2" key="1">
    <citation type="submission" date="2021-10" db="EMBL/GenBank/DDBJ databases">
        <title>De novo Genome Assembly of Clathrus columnatus (Basidiomycota, Fungi) Using Illumina and Nanopore Sequence Data.</title>
        <authorList>
            <person name="Ogiso-Tanaka E."/>
            <person name="Itagaki H."/>
            <person name="Hosoya T."/>
            <person name="Hosaka K."/>
        </authorList>
    </citation>
    <scope>NUCLEOTIDE SEQUENCE</scope>
    <source>
        <strain evidence="2">MO-923</strain>
    </source>
</reference>
<protein>
    <submittedName>
        <fullName evidence="2">Uncharacterized protein</fullName>
    </submittedName>
</protein>
<accession>A0AAV5ABA3</accession>
<keyword evidence="1" id="KW-0808">Transferase</keyword>
<dbReference type="GO" id="GO:0008194">
    <property type="term" value="F:UDP-glycosyltransferase activity"/>
    <property type="evidence" value="ECO:0007669"/>
    <property type="project" value="InterPro"/>
</dbReference>
<dbReference type="Proteomes" id="UP001050691">
    <property type="component" value="Unassembled WGS sequence"/>
</dbReference>
<evidence type="ECO:0000313" key="3">
    <source>
        <dbReference type="Proteomes" id="UP001050691"/>
    </source>
</evidence>
<name>A0AAV5ABA3_9AGAM</name>
<dbReference type="Pfam" id="PF00201">
    <property type="entry name" value="UDPGT"/>
    <property type="match status" value="1"/>
</dbReference>
<keyword evidence="3" id="KW-1185">Reference proteome</keyword>
<dbReference type="Gene3D" id="3.40.50.2000">
    <property type="entry name" value="Glycogen Phosphorylase B"/>
    <property type="match status" value="1"/>
</dbReference>
<proteinExistence type="predicted"/>
<gene>
    <name evidence="2" type="ORF">Clacol_003980</name>
</gene>
<organism evidence="2 3">
    <name type="scientific">Clathrus columnatus</name>
    <dbReference type="NCBI Taxonomy" id="1419009"/>
    <lineage>
        <taxon>Eukaryota</taxon>
        <taxon>Fungi</taxon>
        <taxon>Dikarya</taxon>
        <taxon>Basidiomycota</taxon>
        <taxon>Agaricomycotina</taxon>
        <taxon>Agaricomycetes</taxon>
        <taxon>Phallomycetidae</taxon>
        <taxon>Phallales</taxon>
        <taxon>Clathraceae</taxon>
        <taxon>Clathrus</taxon>
    </lineage>
</organism>
<evidence type="ECO:0000256" key="1">
    <source>
        <dbReference type="ARBA" id="ARBA00022679"/>
    </source>
</evidence>
<sequence length="92" mass="10677">MQKSQLTAAPSNDTEVKDFLDFFWFPFLADWWECMEDYRSSIEHEDSIEWTPQDVILGHSATVWFLTHCGNNSVTWPISSGVPFTCSAYYLT</sequence>
<comment type="caution">
    <text evidence="2">The sequence shown here is derived from an EMBL/GenBank/DDBJ whole genome shotgun (WGS) entry which is preliminary data.</text>
</comment>